<dbReference type="InterPro" id="IPR016193">
    <property type="entry name" value="Cytidine_deaminase-like"/>
</dbReference>
<gene>
    <name evidence="4" type="ordered locus">Gura_0340</name>
</gene>
<dbReference type="GO" id="GO:0047974">
    <property type="term" value="F:guanosine deaminase activity"/>
    <property type="evidence" value="ECO:0007669"/>
    <property type="project" value="TreeGrafter"/>
</dbReference>
<dbReference type="Gene3D" id="3.40.140.10">
    <property type="entry name" value="Cytidine Deaminase, domain 2"/>
    <property type="match status" value="1"/>
</dbReference>
<dbReference type="InterPro" id="IPR002125">
    <property type="entry name" value="CMP_dCMP_dom"/>
</dbReference>
<dbReference type="OrthoDB" id="9802676at2"/>
<keyword evidence="1" id="KW-0479">Metal-binding</keyword>
<dbReference type="GO" id="GO:0008270">
    <property type="term" value="F:zinc ion binding"/>
    <property type="evidence" value="ECO:0007669"/>
    <property type="project" value="InterPro"/>
</dbReference>
<dbReference type="AlphaFoldDB" id="A5GCY2"/>
<sequence length="196" mass="21121">MTMPVVSIQLPDWVERFLEQSPRIFPGTDDRMRFVIELSRQNVRHGTGGPFGAAVFDSDGQLIAPGINMVVISNCSLLHAETVALACAQKALGRYDIGNGGRLRYDLFATTEPCAMCFGAIPWSGVRRLVCGARDADARAIGFDEGPKLADWVAALNARGITVLRDVLRNEAVAVLQEYAAAGGLVYNTGHQALTT</sequence>
<evidence type="ECO:0000256" key="2">
    <source>
        <dbReference type="ARBA" id="ARBA00022833"/>
    </source>
</evidence>
<dbReference type="STRING" id="351605.Gura_0340"/>
<dbReference type="GO" id="GO:0006152">
    <property type="term" value="P:purine nucleoside catabolic process"/>
    <property type="evidence" value="ECO:0007669"/>
    <property type="project" value="TreeGrafter"/>
</dbReference>
<evidence type="ECO:0000256" key="1">
    <source>
        <dbReference type="ARBA" id="ARBA00022723"/>
    </source>
</evidence>
<name>A5GCY2_GEOUR</name>
<proteinExistence type="predicted"/>
<evidence type="ECO:0000259" key="3">
    <source>
        <dbReference type="PROSITE" id="PS51747"/>
    </source>
</evidence>
<dbReference type="HOGENOM" id="CLU_025810_5_2_7"/>
<dbReference type="InterPro" id="IPR016192">
    <property type="entry name" value="APOBEC/CMP_deaminase_Zn-bd"/>
</dbReference>
<dbReference type="Pfam" id="PF00383">
    <property type="entry name" value="dCMP_cyt_deam_1"/>
    <property type="match status" value="1"/>
</dbReference>
<dbReference type="SUPFAM" id="SSF53927">
    <property type="entry name" value="Cytidine deaminase-like"/>
    <property type="match status" value="1"/>
</dbReference>
<dbReference type="PROSITE" id="PS51747">
    <property type="entry name" value="CYT_DCMP_DEAMINASES_2"/>
    <property type="match status" value="1"/>
</dbReference>
<evidence type="ECO:0000313" key="5">
    <source>
        <dbReference type="Proteomes" id="UP000006695"/>
    </source>
</evidence>
<dbReference type="KEGG" id="gur:Gura_0340"/>
<organism evidence="4 5">
    <name type="scientific">Geotalea uraniireducens (strain Rf4)</name>
    <name type="common">Geobacter uraniireducens</name>
    <dbReference type="NCBI Taxonomy" id="351605"/>
    <lineage>
        <taxon>Bacteria</taxon>
        <taxon>Pseudomonadati</taxon>
        <taxon>Thermodesulfobacteriota</taxon>
        <taxon>Desulfuromonadia</taxon>
        <taxon>Geobacterales</taxon>
        <taxon>Geobacteraceae</taxon>
        <taxon>Geotalea</taxon>
    </lineage>
</organism>
<accession>A5GCY2</accession>
<keyword evidence="5" id="KW-1185">Reference proteome</keyword>
<reference evidence="4 5" key="1">
    <citation type="submission" date="2007-05" db="EMBL/GenBank/DDBJ databases">
        <title>Complete sequence of Geobacter uraniireducens Rf4.</title>
        <authorList>
            <consortium name="US DOE Joint Genome Institute"/>
            <person name="Copeland A."/>
            <person name="Lucas S."/>
            <person name="Lapidus A."/>
            <person name="Barry K."/>
            <person name="Detter J.C."/>
            <person name="Glavina del Rio T."/>
            <person name="Hammon N."/>
            <person name="Israni S."/>
            <person name="Dalin E."/>
            <person name="Tice H."/>
            <person name="Pitluck S."/>
            <person name="Chertkov O."/>
            <person name="Brettin T."/>
            <person name="Bruce D."/>
            <person name="Han C."/>
            <person name="Schmutz J."/>
            <person name="Larimer F."/>
            <person name="Land M."/>
            <person name="Hauser L."/>
            <person name="Kyrpides N."/>
            <person name="Mikhailova N."/>
            <person name="Shelobolina E."/>
            <person name="Aklujkar M."/>
            <person name="Lovley D."/>
            <person name="Richardson P."/>
        </authorList>
    </citation>
    <scope>NUCLEOTIDE SEQUENCE [LARGE SCALE GENOMIC DNA]</scope>
    <source>
        <strain evidence="4 5">Rf4</strain>
    </source>
</reference>
<protein>
    <submittedName>
        <fullName evidence="4">CMP/dCMP deaminase, zinc-binding protein</fullName>
    </submittedName>
</protein>
<dbReference type="CDD" id="cd01285">
    <property type="entry name" value="nucleoside_deaminase"/>
    <property type="match status" value="1"/>
</dbReference>
<dbReference type="PANTHER" id="PTHR11079:SF161">
    <property type="entry name" value="CMP_DCMP-TYPE DEAMINASE DOMAIN-CONTAINING PROTEIN"/>
    <property type="match status" value="1"/>
</dbReference>
<evidence type="ECO:0000313" key="4">
    <source>
        <dbReference type="EMBL" id="ABQ24556.1"/>
    </source>
</evidence>
<feature type="domain" description="CMP/dCMP-type deaminase" evidence="3">
    <location>
        <begin position="26"/>
        <end position="163"/>
    </location>
</feature>
<keyword evidence="2" id="KW-0862">Zinc</keyword>
<dbReference type="PROSITE" id="PS00903">
    <property type="entry name" value="CYT_DCMP_DEAMINASES_1"/>
    <property type="match status" value="1"/>
</dbReference>
<dbReference type="EMBL" id="CP000698">
    <property type="protein sequence ID" value="ABQ24556.1"/>
    <property type="molecule type" value="Genomic_DNA"/>
</dbReference>
<dbReference type="Proteomes" id="UP000006695">
    <property type="component" value="Chromosome"/>
</dbReference>
<dbReference type="PANTHER" id="PTHR11079">
    <property type="entry name" value="CYTOSINE DEAMINASE FAMILY MEMBER"/>
    <property type="match status" value="1"/>
</dbReference>
<dbReference type="RefSeq" id="WP_011937282.1">
    <property type="nucleotide sequence ID" value="NC_009483.1"/>
</dbReference>